<dbReference type="AlphaFoldDB" id="A0A934NQE4"/>
<protein>
    <submittedName>
        <fullName evidence="1">Uncharacterized protein</fullName>
    </submittedName>
</protein>
<accession>A0A934NQE4</accession>
<sequence length="164" mass="18023">MKLDRRVNESLAGMGEPGFDLVGRTPGVQILRVLFLPTFHRDVLITIEAAETVARLACVTGPPRSHRSDDVLAADEFDVVWAASEAVTDAATKPSEDWLRDGMPVRVDIEDALGRRSVTCGNDAGRGEIGELVAELLAKVRRHLPDHELDQALSDVERYLTHDD</sequence>
<proteinExistence type="predicted"/>
<dbReference type="EMBL" id="JAEMNV010000003">
    <property type="protein sequence ID" value="MBJ8339521.1"/>
    <property type="molecule type" value="Genomic_DNA"/>
</dbReference>
<keyword evidence="2" id="KW-1185">Reference proteome</keyword>
<reference evidence="1" key="1">
    <citation type="submission" date="2020-12" db="EMBL/GenBank/DDBJ databases">
        <title>Antrihabitans popcorni sp. nov. and Antrihabitans auranticaus sp. nov., isolated from a larva cave.</title>
        <authorList>
            <person name="Lee S.D."/>
            <person name="Kim I.S."/>
        </authorList>
    </citation>
    <scope>NUCLEOTIDE SEQUENCE</scope>
    <source>
        <strain evidence="1">YC3-6</strain>
    </source>
</reference>
<dbReference type="Proteomes" id="UP000655868">
    <property type="component" value="Unassembled WGS sequence"/>
</dbReference>
<organism evidence="1 2">
    <name type="scientific">Antrihabitans stalagmiti</name>
    <dbReference type="NCBI Taxonomy" id="2799499"/>
    <lineage>
        <taxon>Bacteria</taxon>
        <taxon>Bacillati</taxon>
        <taxon>Actinomycetota</taxon>
        <taxon>Actinomycetes</taxon>
        <taxon>Mycobacteriales</taxon>
        <taxon>Nocardiaceae</taxon>
        <taxon>Antrihabitans</taxon>
    </lineage>
</organism>
<gene>
    <name evidence="1" type="ORF">JGU71_11550</name>
</gene>
<comment type="caution">
    <text evidence="1">The sequence shown here is derived from an EMBL/GenBank/DDBJ whole genome shotgun (WGS) entry which is preliminary data.</text>
</comment>
<evidence type="ECO:0000313" key="2">
    <source>
        <dbReference type="Proteomes" id="UP000655868"/>
    </source>
</evidence>
<dbReference type="RefSeq" id="WP_199704264.1">
    <property type="nucleotide sequence ID" value="NZ_JAEMNV010000003.1"/>
</dbReference>
<evidence type="ECO:0000313" key="1">
    <source>
        <dbReference type="EMBL" id="MBJ8339521.1"/>
    </source>
</evidence>
<name>A0A934NQE4_9NOCA</name>